<reference evidence="2" key="1">
    <citation type="submission" date="2019-11" db="EMBL/GenBank/DDBJ databases">
        <title>Comparative genomics of photobacteria reveal adaptation to distinct habitats.</title>
        <authorList>
            <person name="Fuertes-Perez S."/>
            <person name="Hilgarth M."/>
            <person name="Vogel R.F."/>
        </authorList>
    </citation>
    <scope>NUCLEOTIDE SEQUENCE</scope>
    <source>
        <strain evidence="2">TMW2.2145</strain>
    </source>
</reference>
<dbReference type="InterPro" id="IPR017738">
    <property type="entry name" value="T6SS-assoc_VCA0118"/>
</dbReference>
<name>A0AAW5A394_PHOPO</name>
<evidence type="ECO:0008006" key="4">
    <source>
        <dbReference type="Google" id="ProtNLM"/>
    </source>
</evidence>
<dbReference type="Proteomes" id="UP000813876">
    <property type="component" value="Unassembled WGS sequence"/>
</dbReference>
<gene>
    <name evidence="2" type="ORF">GLP33_20555</name>
</gene>
<sequence>MGKLILVGVLSLLSTNVLSAELNKEIASCASIKGELSRLDCYDVLAKKHKLEQPQSVVGTKLVGIGKWDVSEKVNPIDDSKTVTLFLEATTGKNKWNKKVYLVARCQSNKTDVYIGWNDYLGREASVLTRIGSNKAVTSSWSLSTDSKATFHIKPIAFLKKMENSNNLIAQITPYNESPLTAVFDTIGLSNALVPLRETCNW</sequence>
<dbReference type="Pfam" id="PF11319">
    <property type="entry name" value="VasI"/>
    <property type="match status" value="1"/>
</dbReference>
<feature type="signal peptide" evidence="1">
    <location>
        <begin position="1"/>
        <end position="19"/>
    </location>
</feature>
<dbReference type="RefSeq" id="WP_232579694.1">
    <property type="nucleotide sequence ID" value="NZ_WMCP01000043.1"/>
</dbReference>
<keyword evidence="1" id="KW-0732">Signal</keyword>
<comment type="caution">
    <text evidence="2">The sequence shown here is derived from an EMBL/GenBank/DDBJ whole genome shotgun (WGS) entry which is preliminary data.</text>
</comment>
<evidence type="ECO:0000313" key="2">
    <source>
        <dbReference type="EMBL" id="MCF2304098.1"/>
    </source>
</evidence>
<accession>A0AAW5A394</accession>
<protein>
    <recommendedName>
        <fullName evidence="4">Type VI secretion protein</fullName>
    </recommendedName>
</protein>
<organism evidence="2 3">
    <name type="scientific">Photobacterium phosphoreum</name>
    <dbReference type="NCBI Taxonomy" id="659"/>
    <lineage>
        <taxon>Bacteria</taxon>
        <taxon>Pseudomonadati</taxon>
        <taxon>Pseudomonadota</taxon>
        <taxon>Gammaproteobacteria</taxon>
        <taxon>Vibrionales</taxon>
        <taxon>Vibrionaceae</taxon>
        <taxon>Photobacterium</taxon>
    </lineage>
</organism>
<dbReference type="AlphaFoldDB" id="A0AAW5A394"/>
<dbReference type="EMBL" id="WMCP01000043">
    <property type="protein sequence ID" value="MCF2304098.1"/>
    <property type="molecule type" value="Genomic_DNA"/>
</dbReference>
<evidence type="ECO:0000256" key="1">
    <source>
        <dbReference type="SAM" id="SignalP"/>
    </source>
</evidence>
<evidence type="ECO:0000313" key="3">
    <source>
        <dbReference type="Proteomes" id="UP000813876"/>
    </source>
</evidence>
<proteinExistence type="predicted"/>
<feature type="chain" id="PRO_5043946972" description="Type VI secretion protein" evidence="1">
    <location>
        <begin position="20"/>
        <end position="202"/>
    </location>
</feature>